<dbReference type="PANTHER" id="PTHR35180">
    <property type="entry name" value="PROTEIN CBG06219"/>
    <property type="match status" value="1"/>
</dbReference>
<evidence type="ECO:0000313" key="2">
    <source>
        <dbReference type="Proteomes" id="UP000270924"/>
    </source>
</evidence>
<protein>
    <submittedName>
        <fullName evidence="1">Uncharacterized protein</fullName>
    </submittedName>
</protein>
<dbReference type="InParanoid" id="A0A3P7DJJ0"/>
<accession>A0A3P7DJJ0</accession>
<dbReference type="AlphaFoldDB" id="A0A3P7DJJ0"/>
<organism evidence="1 2">
    <name type="scientific">Wuchereria bancrofti</name>
    <dbReference type="NCBI Taxonomy" id="6293"/>
    <lineage>
        <taxon>Eukaryota</taxon>
        <taxon>Metazoa</taxon>
        <taxon>Ecdysozoa</taxon>
        <taxon>Nematoda</taxon>
        <taxon>Chromadorea</taxon>
        <taxon>Rhabditida</taxon>
        <taxon>Spirurina</taxon>
        <taxon>Spiruromorpha</taxon>
        <taxon>Filarioidea</taxon>
        <taxon>Onchocercidae</taxon>
        <taxon>Wuchereria</taxon>
    </lineage>
</organism>
<dbReference type="PANTHER" id="PTHR35180:SF4">
    <property type="entry name" value="PROTEIN CBG06219"/>
    <property type="match status" value="1"/>
</dbReference>
<reference evidence="1 2" key="1">
    <citation type="submission" date="2018-11" db="EMBL/GenBank/DDBJ databases">
        <authorList>
            <consortium name="Pathogen Informatics"/>
        </authorList>
    </citation>
    <scope>NUCLEOTIDE SEQUENCE [LARGE SCALE GENOMIC DNA]</scope>
</reference>
<evidence type="ECO:0000313" key="1">
    <source>
        <dbReference type="EMBL" id="VDM09503.1"/>
    </source>
</evidence>
<dbReference type="EMBL" id="UYWW01000880">
    <property type="protein sequence ID" value="VDM09503.1"/>
    <property type="molecule type" value="Genomic_DNA"/>
</dbReference>
<dbReference type="Proteomes" id="UP000270924">
    <property type="component" value="Unassembled WGS sequence"/>
</dbReference>
<keyword evidence="2" id="KW-1185">Reference proteome</keyword>
<dbReference type="OMA" id="CSINHFN"/>
<gene>
    <name evidence="1" type="ORF">WBA_LOCUS2889</name>
</gene>
<name>A0A3P7DJJ0_WUCBA</name>
<proteinExistence type="predicted"/>
<dbReference type="OrthoDB" id="5854748at2759"/>
<sequence>MVPSVMSLTPLYQSFPVFFFIMNEESVWAAGTFHFDERTMFSGDSNENSVFKVLNSITMKRVHRDVGVLGTPFVGAFVTGIIGMTTKAVSDSMTYHPYPSDGGCKWFGTAPFCNGHCQAEYDYIRNSNGRCSNWWFAGVCKPDPTFGEPCSTILGGNFKKRFCCKSDPSECTWSGRWMGAFSAHNIYCRYDNHGHCGHLECSVNHFNYQAQNSTEISGDCCDQISLFGLKGKATCGYIAWFDNSETLVDSWYKSK</sequence>